<dbReference type="EMBL" id="JAEPRB010000096">
    <property type="protein sequence ID" value="KAG2221929.1"/>
    <property type="molecule type" value="Genomic_DNA"/>
</dbReference>
<dbReference type="OrthoDB" id="2282751at2759"/>
<sequence>MKCDKCSHTCSTTDGLRTHDRDYHRLVVYYYDKTWKLAHRTTGGFTCPICNETFITTRSFMAHLSYSYGLKVSIDKKYAVNDTIEQSVDLENTEPKKQEPKVASKFLDVTNDQSTDLEDSVKKKQEREVNYKLNENNKRSREGWETEDFQEKIKHIPQKLLSDGFKPAKMKERRLSKRDVVLLAGDAVTSEKAVQDDKVMAQKLGRFVPIIHTIGEKQLGLLTSASMASFLLAKRETCGTWLSPENEGEDLTAQTTTSYNDFWIGYLKENSKASNALKNTTHEELSESMVSWLNGDWLEFPQLRYCLAQLLVGSILVEGTISIMINTIEPYSRDQFIDAHYERQGLAVSSYPTTPEKYGLLRICLIQTADGLKLVIGSRTCSFLVTSSARLDTVSLNLGPETNHFVPTSTTRLFVDSLSLQACESLLKDQSVARVQSMLSMNLLRQVRSKFDKLSTYTMCRASSSIASLPELQPLSIWTLCSIESTNPKMSQQKIVSSLFRIIAGEVIKFGKKATLKKSDFDEIASEIQGAMKNPFDNINELFGKSDEIGIISNKVLNQHLTYLAGKISNKQDNEKRIQSIINSIYD</sequence>
<evidence type="ECO:0000259" key="1">
    <source>
        <dbReference type="PROSITE" id="PS00028"/>
    </source>
</evidence>
<dbReference type="PROSITE" id="PS00028">
    <property type="entry name" value="ZINC_FINGER_C2H2_1"/>
    <property type="match status" value="1"/>
</dbReference>
<dbReference type="InterPro" id="IPR013087">
    <property type="entry name" value="Znf_C2H2_type"/>
</dbReference>
<evidence type="ECO:0000313" key="3">
    <source>
        <dbReference type="Proteomes" id="UP000646827"/>
    </source>
</evidence>
<accession>A0A8H7S3B0</accession>
<protein>
    <recommendedName>
        <fullName evidence="1">C2H2-type domain-containing protein</fullName>
    </recommendedName>
</protein>
<dbReference type="AlphaFoldDB" id="A0A8H7S3B0"/>
<keyword evidence="3" id="KW-1185">Reference proteome</keyword>
<organism evidence="2 3">
    <name type="scientific">Circinella minor</name>
    <dbReference type="NCBI Taxonomy" id="1195481"/>
    <lineage>
        <taxon>Eukaryota</taxon>
        <taxon>Fungi</taxon>
        <taxon>Fungi incertae sedis</taxon>
        <taxon>Mucoromycota</taxon>
        <taxon>Mucoromycotina</taxon>
        <taxon>Mucoromycetes</taxon>
        <taxon>Mucorales</taxon>
        <taxon>Lichtheimiaceae</taxon>
        <taxon>Circinella</taxon>
    </lineage>
</organism>
<comment type="caution">
    <text evidence="2">The sequence shown here is derived from an EMBL/GenBank/DDBJ whole genome shotgun (WGS) entry which is preliminary data.</text>
</comment>
<feature type="domain" description="C2H2-type" evidence="1">
    <location>
        <begin position="3"/>
        <end position="24"/>
    </location>
</feature>
<evidence type="ECO:0000313" key="2">
    <source>
        <dbReference type="EMBL" id="KAG2221929.1"/>
    </source>
</evidence>
<gene>
    <name evidence="2" type="ORF">INT45_013265</name>
</gene>
<proteinExistence type="predicted"/>
<dbReference type="Proteomes" id="UP000646827">
    <property type="component" value="Unassembled WGS sequence"/>
</dbReference>
<name>A0A8H7S3B0_9FUNG</name>
<reference evidence="2 3" key="1">
    <citation type="submission" date="2020-12" db="EMBL/GenBank/DDBJ databases">
        <title>Metabolic potential, ecology and presence of endohyphal bacteria is reflected in genomic diversity of Mucoromycotina.</title>
        <authorList>
            <person name="Muszewska A."/>
            <person name="Okrasinska A."/>
            <person name="Steczkiewicz K."/>
            <person name="Drgas O."/>
            <person name="Orlowska M."/>
            <person name="Perlinska-Lenart U."/>
            <person name="Aleksandrzak-Piekarczyk T."/>
            <person name="Szatraj K."/>
            <person name="Zielenkiewicz U."/>
            <person name="Pilsyk S."/>
            <person name="Malc E."/>
            <person name="Mieczkowski P."/>
            <person name="Kruszewska J.S."/>
            <person name="Biernat P."/>
            <person name="Pawlowska J."/>
        </authorList>
    </citation>
    <scope>NUCLEOTIDE SEQUENCE [LARGE SCALE GENOMIC DNA]</scope>
    <source>
        <strain evidence="2 3">CBS 142.35</strain>
    </source>
</reference>